<reference evidence="2 3" key="1">
    <citation type="submission" date="2019-08" db="EMBL/GenBank/DDBJ databases">
        <title>The genome sequence of a newly discovered highly antifungal drug resistant Aspergillus species, Aspergillus tanneri NIH 1004.</title>
        <authorList>
            <person name="Mounaud S."/>
            <person name="Singh I."/>
            <person name="Joardar V."/>
            <person name="Pakala S."/>
            <person name="Pakala S."/>
            <person name="Venepally P."/>
            <person name="Chung J.K."/>
            <person name="Losada L."/>
            <person name="Nierman W.C."/>
        </authorList>
    </citation>
    <scope>NUCLEOTIDE SEQUENCE [LARGE SCALE GENOMIC DNA]</scope>
    <source>
        <strain evidence="2 3">NIH1004</strain>
    </source>
</reference>
<accession>A0A5M9MHJ4</accession>
<proteinExistence type="predicted"/>
<dbReference type="SUPFAM" id="SSF56784">
    <property type="entry name" value="HAD-like"/>
    <property type="match status" value="1"/>
</dbReference>
<dbReference type="Pfam" id="PF08645">
    <property type="entry name" value="PNK3P"/>
    <property type="match status" value="1"/>
</dbReference>
<sequence>MVGARSTKRALSPTRPISPPPLKRKVESSMTKKTVSSFFTPTSQKQPEQITWRIVNNSLVIGKYVKDPGHKQPLEKPRIAAFDFDSTLVSTASGNTFPRNASDWKWWHASVPSRLKELDADGYKVVIVSNQKKISLQKEVKGGRSDSKSLTNFKERVAAVMKQLDIPLCVYAATQDDEYRKPRPGMWKEFLDDYDFDVSGVDLSESVFVGDAAGRPRDHSQVDRGFAANIGVPFKTPEEFFLNAAPEPLVEPFNPHLYLQSDPADKVDAEFSHQSPLELIILCGSPGAGKSTFYWDYLEPLGYERVNQDILKTRPKCIKVAKEHLAAKKSVVVDPETRSHWVEVAKEYQVPIRCVYFSASPDLCRHNNAVRAANQDLNPESRSLLPGVAFGDFLRRFKAPSLSEGFDDIVRVDFRFRGNPDAKRIWSQYWI</sequence>
<dbReference type="AlphaFoldDB" id="A0A5M9MHJ4"/>
<dbReference type="NCBIfam" id="TIGR01664">
    <property type="entry name" value="DNA-3'-Pase"/>
    <property type="match status" value="1"/>
</dbReference>
<organism evidence="2 3">
    <name type="scientific">Aspergillus tanneri</name>
    <dbReference type="NCBI Taxonomy" id="1220188"/>
    <lineage>
        <taxon>Eukaryota</taxon>
        <taxon>Fungi</taxon>
        <taxon>Dikarya</taxon>
        <taxon>Ascomycota</taxon>
        <taxon>Pezizomycotina</taxon>
        <taxon>Eurotiomycetes</taxon>
        <taxon>Eurotiomycetidae</taxon>
        <taxon>Eurotiales</taxon>
        <taxon>Aspergillaceae</taxon>
        <taxon>Aspergillus</taxon>
        <taxon>Aspergillus subgen. Circumdati</taxon>
    </lineage>
</organism>
<dbReference type="CDD" id="cd01625">
    <property type="entry name" value="HAD_PNP"/>
    <property type="match status" value="1"/>
</dbReference>
<dbReference type="VEuPathDB" id="FungiDB:EYZ11_010951"/>
<dbReference type="NCBIfam" id="TIGR01662">
    <property type="entry name" value="HAD-SF-IIIA"/>
    <property type="match status" value="1"/>
</dbReference>
<evidence type="ECO:0000313" key="2">
    <source>
        <dbReference type="EMBL" id="KAA8644840.1"/>
    </source>
</evidence>
<dbReference type="InterPro" id="IPR006549">
    <property type="entry name" value="HAD-SF_hydro_IIIA"/>
</dbReference>
<feature type="compositionally biased region" description="Polar residues" evidence="1">
    <location>
        <begin position="28"/>
        <end position="42"/>
    </location>
</feature>
<dbReference type="SUPFAM" id="SSF52540">
    <property type="entry name" value="P-loop containing nucleoside triphosphate hydrolases"/>
    <property type="match status" value="1"/>
</dbReference>
<dbReference type="RefSeq" id="XP_033424201.1">
    <property type="nucleotide sequence ID" value="XM_033573649.1"/>
</dbReference>
<dbReference type="Gene3D" id="3.40.50.300">
    <property type="entry name" value="P-loop containing nucleotide triphosphate hydrolases"/>
    <property type="match status" value="1"/>
</dbReference>
<protein>
    <recommendedName>
        <fullName evidence="4">Polynucleotide kinase 3'-phosphatase</fullName>
    </recommendedName>
</protein>
<dbReference type="Proteomes" id="UP000324241">
    <property type="component" value="Unassembled WGS sequence"/>
</dbReference>
<dbReference type="PANTHER" id="PTHR12083">
    <property type="entry name" value="BIFUNCTIONAL POLYNUCLEOTIDE PHOSPHATASE/KINASE"/>
    <property type="match status" value="1"/>
</dbReference>
<dbReference type="InterPro" id="IPR027417">
    <property type="entry name" value="P-loop_NTPase"/>
</dbReference>
<evidence type="ECO:0000313" key="3">
    <source>
        <dbReference type="Proteomes" id="UP000324241"/>
    </source>
</evidence>
<gene>
    <name evidence="2" type="ORF">ATNIH1004_009048</name>
</gene>
<dbReference type="OrthoDB" id="19045at2759"/>
<dbReference type="Pfam" id="PF13671">
    <property type="entry name" value="AAA_33"/>
    <property type="match status" value="2"/>
</dbReference>
<dbReference type="GO" id="GO:0046403">
    <property type="term" value="F:polynucleotide 3'-phosphatase activity"/>
    <property type="evidence" value="ECO:0007669"/>
    <property type="project" value="TreeGrafter"/>
</dbReference>
<dbReference type="InterPro" id="IPR006551">
    <property type="entry name" value="Polynucleotide_phosphatase"/>
</dbReference>
<evidence type="ECO:0000256" key="1">
    <source>
        <dbReference type="SAM" id="MobiDB-lite"/>
    </source>
</evidence>
<dbReference type="GeneID" id="54331750"/>
<dbReference type="EMBL" id="QUQM01000006">
    <property type="protein sequence ID" value="KAA8644840.1"/>
    <property type="molecule type" value="Genomic_DNA"/>
</dbReference>
<dbReference type="FunFam" id="3.40.50.300:FF:002548">
    <property type="entry name" value="DNA kinase/phosphatase Pnk1"/>
    <property type="match status" value="1"/>
</dbReference>
<name>A0A5M9MHJ4_9EURO</name>
<evidence type="ECO:0008006" key="4">
    <source>
        <dbReference type="Google" id="ProtNLM"/>
    </source>
</evidence>
<dbReference type="GO" id="GO:0046404">
    <property type="term" value="F:ATP-dependent polydeoxyribonucleotide 5'-hydroxyl-kinase activity"/>
    <property type="evidence" value="ECO:0007669"/>
    <property type="project" value="TreeGrafter"/>
</dbReference>
<feature type="region of interest" description="Disordered" evidence="1">
    <location>
        <begin position="1"/>
        <end position="42"/>
    </location>
</feature>
<dbReference type="GO" id="GO:0003690">
    <property type="term" value="F:double-stranded DNA binding"/>
    <property type="evidence" value="ECO:0007669"/>
    <property type="project" value="TreeGrafter"/>
</dbReference>
<dbReference type="InterPro" id="IPR023214">
    <property type="entry name" value="HAD_sf"/>
</dbReference>
<comment type="caution">
    <text evidence="2">The sequence shown here is derived from an EMBL/GenBank/DDBJ whole genome shotgun (WGS) entry which is preliminary data.</text>
</comment>
<dbReference type="InterPro" id="IPR013954">
    <property type="entry name" value="PNK3P"/>
</dbReference>
<dbReference type="Gene3D" id="3.40.50.1000">
    <property type="entry name" value="HAD superfamily/HAD-like"/>
    <property type="match status" value="1"/>
</dbReference>
<dbReference type="FunFam" id="3.40.50.1000:FF:000078">
    <property type="entry name" value="Bifunctional polynucleotide phosphatase/kinase"/>
    <property type="match status" value="1"/>
</dbReference>
<dbReference type="GO" id="GO:0006281">
    <property type="term" value="P:DNA repair"/>
    <property type="evidence" value="ECO:0007669"/>
    <property type="project" value="TreeGrafter"/>
</dbReference>
<dbReference type="PANTHER" id="PTHR12083:SF9">
    <property type="entry name" value="BIFUNCTIONAL POLYNUCLEOTIDE PHOSPHATASE_KINASE"/>
    <property type="match status" value="1"/>
</dbReference>
<dbReference type="InterPro" id="IPR036412">
    <property type="entry name" value="HAD-like_sf"/>
</dbReference>